<keyword evidence="1" id="KW-1133">Transmembrane helix</keyword>
<evidence type="ECO:0000256" key="1">
    <source>
        <dbReference type="SAM" id="Phobius"/>
    </source>
</evidence>
<protein>
    <submittedName>
        <fullName evidence="2">Uncharacterized protein</fullName>
    </submittedName>
</protein>
<reference evidence="2" key="1">
    <citation type="journal article" date="2021" name="Proc. Natl. Acad. Sci. U.S.A.">
        <title>A Catalog of Tens of Thousands of Viruses from Human Metagenomes Reveals Hidden Associations with Chronic Diseases.</title>
        <authorList>
            <person name="Tisza M.J."/>
            <person name="Buck C.B."/>
        </authorList>
    </citation>
    <scope>NUCLEOTIDE SEQUENCE</scope>
    <source>
        <strain evidence="2">Ctx9V1</strain>
    </source>
</reference>
<feature type="transmembrane region" description="Helical" evidence="1">
    <location>
        <begin position="12"/>
        <end position="32"/>
    </location>
</feature>
<name>A0A8S5REA4_9VIRU</name>
<sequence length="35" mass="4218">MTNCPGLYLLRVPDIFCMFFFIEFIHTILQLVRLL</sequence>
<organism evidence="2">
    <name type="scientific">virus sp. ctx9V1</name>
    <dbReference type="NCBI Taxonomy" id="2828001"/>
    <lineage>
        <taxon>Viruses</taxon>
    </lineage>
</organism>
<dbReference type="EMBL" id="BK059093">
    <property type="protein sequence ID" value="DAE29300.1"/>
    <property type="molecule type" value="Genomic_DNA"/>
</dbReference>
<evidence type="ECO:0000313" key="2">
    <source>
        <dbReference type="EMBL" id="DAE29300.1"/>
    </source>
</evidence>
<accession>A0A8S5REA4</accession>
<proteinExistence type="predicted"/>
<keyword evidence="1" id="KW-0472">Membrane</keyword>
<keyword evidence="1" id="KW-0812">Transmembrane</keyword>